<evidence type="ECO:0000313" key="3">
    <source>
        <dbReference type="Proteomes" id="UP000652761"/>
    </source>
</evidence>
<accession>A0A843U8J9</accession>
<keyword evidence="1" id="KW-0732">Signal</keyword>
<comment type="caution">
    <text evidence="2">The sequence shown here is derived from an EMBL/GenBank/DDBJ whole genome shotgun (WGS) entry which is preliminary data.</text>
</comment>
<dbReference type="AlphaFoldDB" id="A0A843U8J9"/>
<organism evidence="2 3">
    <name type="scientific">Colocasia esculenta</name>
    <name type="common">Wild taro</name>
    <name type="synonym">Arum esculentum</name>
    <dbReference type="NCBI Taxonomy" id="4460"/>
    <lineage>
        <taxon>Eukaryota</taxon>
        <taxon>Viridiplantae</taxon>
        <taxon>Streptophyta</taxon>
        <taxon>Embryophyta</taxon>
        <taxon>Tracheophyta</taxon>
        <taxon>Spermatophyta</taxon>
        <taxon>Magnoliopsida</taxon>
        <taxon>Liliopsida</taxon>
        <taxon>Araceae</taxon>
        <taxon>Aroideae</taxon>
        <taxon>Colocasieae</taxon>
        <taxon>Colocasia</taxon>
    </lineage>
</organism>
<dbReference type="EMBL" id="NMUH01000405">
    <property type="protein sequence ID" value="MQL78536.1"/>
    <property type="molecule type" value="Genomic_DNA"/>
</dbReference>
<reference evidence="2" key="1">
    <citation type="submission" date="2017-07" db="EMBL/GenBank/DDBJ databases">
        <title>Taro Niue Genome Assembly and Annotation.</title>
        <authorList>
            <person name="Atibalentja N."/>
            <person name="Keating K."/>
            <person name="Fields C.J."/>
        </authorList>
    </citation>
    <scope>NUCLEOTIDE SEQUENCE</scope>
    <source>
        <strain evidence="2">Niue_2</strain>
        <tissue evidence="2">Leaf</tissue>
    </source>
</reference>
<keyword evidence="3" id="KW-1185">Reference proteome</keyword>
<evidence type="ECO:0000256" key="1">
    <source>
        <dbReference type="SAM" id="SignalP"/>
    </source>
</evidence>
<feature type="signal peptide" evidence="1">
    <location>
        <begin position="1"/>
        <end position="20"/>
    </location>
</feature>
<proteinExistence type="predicted"/>
<protein>
    <submittedName>
        <fullName evidence="2">Uncharacterized protein</fullName>
    </submittedName>
</protein>
<gene>
    <name evidence="2" type="ORF">Taro_010971</name>
</gene>
<evidence type="ECO:0000313" key="2">
    <source>
        <dbReference type="EMBL" id="MQL78536.1"/>
    </source>
</evidence>
<dbReference type="Proteomes" id="UP000652761">
    <property type="component" value="Unassembled WGS sequence"/>
</dbReference>
<sequence length="125" mass="13902">MPLRDLFFPCLLLVLACVRWDYYSPSGSLDPWAATAKIGSSAWAEGRVLGSLQLIWGVRIPLEPGRAELGRARRCGMAAGAGWLLRREEKLPVRRSMVMELGRVQMAREESWSSGMQKLGQAELA</sequence>
<feature type="chain" id="PRO_5032649770" evidence="1">
    <location>
        <begin position="21"/>
        <end position="125"/>
    </location>
</feature>
<name>A0A843U8J9_COLES</name>
<dbReference type="PROSITE" id="PS51257">
    <property type="entry name" value="PROKAR_LIPOPROTEIN"/>
    <property type="match status" value="1"/>
</dbReference>